<name>A0A162J1T7_9HYPO</name>
<evidence type="ECO:0000256" key="1">
    <source>
        <dbReference type="SAM" id="MobiDB-lite"/>
    </source>
</evidence>
<reference evidence="2 3" key="1">
    <citation type="journal article" date="2016" name="Genome Biol. Evol.">
        <title>Divergent and convergent evolution of fungal pathogenicity.</title>
        <authorList>
            <person name="Shang Y."/>
            <person name="Xiao G."/>
            <person name="Zheng P."/>
            <person name="Cen K."/>
            <person name="Zhan S."/>
            <person name="Wang C."/>
        </authorList>
    </citation>
    <scope>NUCLEOTIDE SEQUENCE [LARGE SCALE GENOMIC DNA]</scope>
    <source>
        <strain evidence="2 3">RCEF 264</strain>
    </source>
</reference>
<dbReference type="OrthoDB" id="3877279at2759"/>
<keyword evidence="3" id="KW-1185">Reference proteome</keyword>
<feature type="region of interest" description="Disordered" evidence="1">
    <location>
        <begin position="69"/>
        <end position="88"/>
    </location>
</feature>
<sequence length="407" mass="41459">MASATAVPPTEPVAMDVPAKLVDLGAVAAAAAAAAVASSTAAAEAAAAAADELDEETYFATSYYRPLSNLPTPPPSSRNSSVLNSPQLDQGEALESSLLGPAVHLVNMLPPAASLATPSVPLVQAMLTRAQLPLDTIALAVCILDALDSRFARAWRLTCPLGTGGNGQPNRASSPTAATATTAAAVTATATTTATATAASPATTTAAANAQQPPPLPKRHTLPARCTSPSSPFPSFNVVDRLLHIDAVFPEVIILAALVIAAKFTDDGFVSQQPAHAYCSAWGGGDYEPPRSPASAVTACGSFWTAAQLAATERCIMQSLDYRILPLLDPDLLADARADMRRAGAYALRRRKAEAEAGAVAGARPEAAAAATAEAADADDNAHAEATREPVQAMTPPAEDLVAPEAT</sequence>
<organism evidence="2 3">
    <name type="scientific">Niveomyces insectorum RCEF 264</name>
    <dbReference type="NCBI Taxonomy" id="1081102"/>
    <lineage>
        <taxon>Eukaryota</taxon>
        <taxon>Fungi</taxon>
        <taxon>Dikarya</taxon>
        <taxon>Ascomycota</taxon>
        <taxon>Pezizomycotina</taxon>
        <taxon>Sordariomycetes</taxon>
        <taxon>Hypocreomycetidae</taxon>
        <taxon>Hypocreales</taxon>
        <taxon>Cordycipitaceae</taxon>
        <taxon>Niveomyces</taxon>
    </lineage>
</organism>
<dbReference type="Proteomes" id="UP000076874">
    <property type="component" value="Unassembled WGS sequence"/>
</dbReference>
<evidence type="ECO:0008006" key="4">
    <source>
        <dbReference type="Google" id="ProtNLM"/>
    </source>
</evidence>
<proteinExistence type="predicted"/>
<gene>
    <name evidence="2" type="ORF">SPI_04112</name>
</gene>
<dbReference type="AlphaFoldDB" id="A0A162J1T7"/>
<dbReference type="EMBL" id="AZHD01000006">
    <property type="protein sequence ID" value="OAA62572.1"/>
    <property type="molecule type" value="Genomic_DNA"/>
</dbReference>
<feature type="compositionally biased region" description="Low complexity" evidence="1">
    <location>
        <begin position="362"/>
        <end position="375"/>
    </location>
</feature>
<feature type="region of interest" description="Disordered" evidence="1">
    <location>
        <begin position="362"/>
        <end position="407"/>
    </location>
</feature>
<evidence type="ECO:0000313" key="3">
    <source>
        <dbReference type="Proteomes" id="UP000076874"/>
    </source>
</evidence>
<comment type="caution">
    <text evidence="2">The sequence shown here is derived from an EMBL/GenBank/DDBJ whole genome shotgun (WGS) entry which is preliminary data.</text>
</comment>
<evidence type="ECO:0000313" key="2">
    <source>
        <dbReference type="EMBL" id="OAA62572.1"/>
    </source>
</evidence>
<accession>A0A162J1T7</accession>
<feature type="region of interest" description="Disordered" evidence="1">
    <location>
        <begin position="196"/>
        <end position="228"/>
    </location>
</feature>
<protein>
    <recommendedName>
        <fullName evidence="4">Cyclin-like protein</fullName>
    </recommendedName>
</protein>
<feature type="compositionally biased region" description="Low complexity" evidence="1">
    <location>
        <begin position="196"/>
        <end position="208"/>
    </location>
</feature>